<sequence length="128" mass="14314">MSKLRANKVIRTINKGIAKNPTEITFSKKIRKIVDGAFQTNTDNATITVLIYLDDGSNQANINSGTQGTSYSSSRFKMIADKDANLEVNPKEKVKFENNGMKFEIKAVYPLIAEDIICGYMCDLERID</sequence>
<name>A0ABW8S433_9CLOT</name>
<dbReference type="RefSeq" id="WP_406761210.1">
    <property type="nucleotide sequence ID" value="NZ_JBJIAB010000011.1"/>
</dbReference>
<gene>
    <name evidence="1" type="ORF">ACJDTP_11025</name>
</gene>
<dbReference type="Proteomes" id="UP001623600">
    <property type="component" value="Unassembled WGS sequence"/>
</dbReference>
<reference evidence="1 2" key="1">
    <citation type="submission" date="2024-11" db="EMBL/GenBank/DDBJ databases">
        <authorList>
            <person name="Heng Y.C."/>
            <person name="Lim A.C.H."/>
            <person name="Lee J.K.Y."/>
            <person name="Kittelmann S."/>
        </authorList>
    </citation>
    <scope>NUCLEOTIDE SEQUENCE [LARGE SCALE GENOMIC DNA]</scope>
    <source>
        <strain evidence="1 2">WILCCON 0112</strain>
    </source>
</reference>
<keyword evidence="2" id="KW-1185">Reference proteome</keyword>
<protein>
    <submittedName>
        <fullName evidence="1">Uncharacterized protein</fullName>
    </submittedName>
</protein>
<proteinExistence type="predicted"/>
<comment type="caution">
    <text evidence="1">The sequence shown here is derived from an EMBL/GenBank/DDBJ whole genome shotgun (WGS) entry which is preliminary data.</text>
</comment>
<evidence type="ECO:0000313" key="2">
    <source>
        <dbReference type="Proteomes" id="UP001623600"/>
    </source>
</evidence>
<organism evidence="1 2">
    <name type="scientific">Candidatus Clostridium helianthi</name>
    <dbReference type="NCBI Taxonomy" id="3381660"/>
    <lineage>
        <taxon>Bacteria</taxon>
        <taxon>Bacillati</taxon>
        <taxon>Bacillota</taxon>
        <taxon>Clostridia</taxon>
        <taxon>Eubacteriales</taxon>
        <taxon>Clostridiaceae</taxon>
        <taxon>Clostridium</taxon>
    </lineage>
</organism>
<accession>A0ABW8S433</accession>
<dbReference type="EMBL" id="JBJIAB010000011">
    <property type="protein sequence ID" value="MFL0165601.1"/>
    <property type="molecule type" value="Genomic_DNA"/>
</dbReference>
<evidence type="ECO:0000313" key="1">
    <source>
        <dbReference type="EMBL" id="MFL0165601.1"/>
    </source>
</evidence>